<evidence type="ECO:0000256" key="1">
    <source>
        <dbReference type="SAM" id="MobiDB-lite"/>
    </source>
</evidence>
<feature type="region of interest" description="Disordered" evidence="1">
    <location>
        <begin position="344"/>
        <end position="489"/>
    </location>
</feature>
<feature type="compositionally biased region" description="Low complexity" evidence="1">
    <location>
        <begin position="350"/>
        <end position="384"/>
    </location>
</feature>
<dbReference type="AlphaFoldDB" id="A0A177TJL3"/>
<feature type="compositionally biased region" description="Basic residues" evidence="1">
    <location>
        <begin position="276"/>
        <end position="293"/>
    </location>
</feature>
<comment type="caution">
    <text evidence="2">The sequence shown here is derived from an EMBL/GenBank/DDBJ whole genome shotgun (WGS) entry which is preliminary data.</text>
</comment>
<reference evidence="2" key="1">
    <citation type="submission" date="2016-04" db="EMBL/GenBank/DDBJ databases">
        <authorList>
            <person name="Nguyen H.D."/>
            <person name="Samba Siva P."/>
            <person name="Cullis J."/>
            <person name="Levesque C.A."/>
            <person name="Hambleton S."/>
        </authorList>
    </citation>
    <scope>NUCLEOTIDE SEQUENCE</scope>
    <source>
        <strain evidence="2">DAOMC 236416</strain>
    </source>
</reference>
<feature type="region of interest" description="Disordered" evidence="1">
    <location>
        <begin position="591"/>
        <end position="668"/>
    </location>
</feature>
<gene>
    <name evidence="2" type="ORF">A4X13_0g1227</name>
</gene>
<feature type="compositionally biased region" description="Low complexity" evidence="1">
    <location>
        <begin position="436"/>
        <end position="458"/>
    </location>
</feature>
<feature type="compositionally biased region" description="Polar residues" evidence="1">
    <location>
        <begin position="602"/>
        <end position="615"/>
    </location>
</feature>
<dbReference type="Proteomes" id="UP000077521">
    <property type="component" value="Unassembled WGS sequence"/>
</dbReference>
<evidence type="ECO:0000313" key="3">
    <source>
        <dbReference type="Proteomes" id="UP000077521"/>
    </source>
</evidence>
<feature type="compositionally biased region" description="Polar residues" evidence="1">
    <location>
        <begin position="24"/>
        <end position="33"/>
    </location>
</feature>
<protein>
    <submittedName>
        <fullName evidence="2">Uncharacterized protein</fullName>
    </submittedName>
</protein>
<feature type="region of interest" description="Disordered" evidence="1">
    <location>
        <begin position="238"/>
        <end position="258"/>
    </location>
</feature>
<feature type="compositionally biased region" description="Acidic residues" evidence="1">
    <location>
        <begin position="536"/>
        <end position="547"/>
    </location>
</feature>
<keyword evidence="3" id="KW-1185">Reference proteome</keyword>
<organism evidence="2 3">
    <name type="scientific">Tilletia indica</name>
    <dbReference type="NCBI Taxonomy" id="43049"/>
    <lineage>
        <taxon>Eukaryota</taxon>
        <taxon>Fungi</taxon>
        <taxon>Dikarya</taxon>
        <taxon>Basidiomycota</taxon>
        <taxon>Ustilaginomycotina</taxon>
        <taxon>Exobasidiomycetes</taxon>
        <taxon>Tilletiales</taxon>
        <taxon>Tilletiaceae</taxon>
        <taxon>Tilletia</taxon>
    </lineage>
</organism>
<feature type="compositionally biased region" description="Acidic residues" evidence="1">
    <location>
        <begin position="630"/>
        <end position="641"/>
    </location>
</feature>
<feature type="region of interest" description="Disordered" evidence="1">
    <location>
        <begin position="528"/>
        <end position="578"/>
    </location>
</feature>
<feature type="region of interest" description="Disordered" evidence="1">
    <location>
        <begin position="270"/>
        <end position="302"/>
    </location>
</feature>
<evidence type="ECO:0000313" key="2">
    <source>
        <dbReference type="EMBL" id="KAE8259118.1"/>
    </source>
</evidence>
<feature type="compositionally biased region" description="Basic and acidic residues" evidence="1">
    <location>
        <begin position="591"/>
        <end position="600"/>
    </location>
</feature>
<dbReference type="EMBL" id="LWDF02000046">
    <property type="protein sequence ID" value="KAE8259118.1"/>
    <property type="molecule type" value="Genomic_DNA"/>
</dbReference>
<proteinExistence type="predicted"/>
<feature type="compositionally biased region" description="Basic and acidic residues" evidence="1">
    <location>
        <begin position="560"/>
        <end position="573"/>
    </location>
</feature>
<feature type="compositionally biased region" description="Low complexity" evidence="1">
    <location>
        <begin position="469"/>
        <end position="484"/>
    </location>
</feature>
<sequence>MIYSFDPALAAAKTAAAAASASSTRNYPPTLNQYDDMPHLDDDSDPSTQPDFDLEEEWVDPIPTPPQHTAFHHPLSQQAQSAYAYSPYENKPYRPPTHTRSPPTMPIIVADLPLPPSSADASPNIGPTGLNFVRRISSTAGGLPTLSNTAIQRQHSGGSFSSFSAQSSPQPKNIVGRMGRSMSIQHARPSLHSTNSSSGRLFIASSSSITAVESAQLPSALDSSESVPSIPIPFTGVGRKRSCTGPPAAPGPFSPGPSTLAAATTTAVTAGSMAHHQPHHHHHHHHRTHHHQRQSSASSLNATNSYGYGYGYRQLPMPPIHYPAAERSPIVTPSLFQSTPLPQAEFRKPPITSSTSSSRSASTSSTTSSSSSSSPARPINIRSSTANGAPSGSRAGSAVAPSPRYPSTFGKSRGGLHQPTLDGPDPSHVPNGNGHADPTSKADTSAAAATALGTSAPSQPARALWTVGSAPATRNRASSSSSRSPRFDGFFPFNPSTNVAAESESAMDPEANISSLRLPAPQFQRLYSSGELNAVGEDENEDEEGDESASRVGSQSNSLKAKDAHHAITKGDDDGGDSLVPGLLGLGFKVGSRESSKESVDGQDQTNLADTTVTGTHPLVGNGVTAALADDNEEEEEEEEEHLLTSLPSVKPTIHMTDVRSNGTSPCS</sequence>
<accession>A0A177TJL3</accession>
<feature type="region of interest" description="Disordered" evidence="1">
    <location>
        <begin position="19"/>
        <end position="53"/>
    </location>
</feature>
<name>A0A177TJL3_9BASI</name>
<feature type="compositionally biased region" description="Polar residues" evidence="1">
    <location>
        <begin position="659"/>
        <end position="668"/>
    </location>
</feature>
<reference evidence="2" key="2">
    <citation type="journal article" date="2019" name="IMA Fungus">
        <title>Genome sequencing and comparison of five Tilletia species to identify candidate genes for the detection of regulated species infecting wheat.</title>
        <authorList>
            <person name="Nguyen H.D.T."/>
            <person name="Sultana T."/>
            <person name="Kesanakurti P."/>
            <person name="Hambleton S."/>
        </authorList>
    </citation>
    <scope>NUCLEOTIDE SEQUENCE</scope>
    <source>
        <strain evidence="2">DAOMC 236416</strain>
    </source>
</reference>